<proteinExistence type="predicted"/>
<name>A0AAV4W5T7_CAEEX</name>
<dbReference type="AlphaFoldDB" id="A0AAV4W5T7"/>
<reference evidence="1 2" key="1">
    <citation type="submission" date="2021-06" db="EMBL/GenBank/DDBJ databases">
        <title>Caerostris extrusa draft genome.</title>
        <authorList>
            <person name="Kono N."/>
            <person name="Arakawa K."/>
        </authorList>
    </citation>
    <scope>NUCLEOTIDE SEQUENCE [LARGE SCALE GENOMIC DNA]</scope>
</reference>
<comment type="caution">
    <text evidence="1">The sequence shown here is derived from an EMBL/GenBank/DDBJ whole genome shotgun (WGS) entry which is preliminary data.</text>
</comment>
<organism evidence="1 2">
    <name type="scientific">Caerostris extrusa</name>
    <name type="common">Bark spider</name>
    <name type="synonym">Caerostris bankana</name>
    <dbReference type="NCBI Taxonomy" id="172846"/>
    <lineage>
        <taxon>Eukaryota</taxon>
        <taxon>Metazoa</taxon>
        <taxon>Ecdysozoa</taxon>
        <taxon>Arthropoda</taxon>
        <taxon>Chelicerata</taxon>
        <taxon>Arachnida</taxon>
        <taxon>Araneae</taxon>
        <taxon>Araneomorphae</taxon>
        <taxon>Entelegynae</taxon>
        <taxon>Araneoidea</taxon>
        <taxon>Araneidae</taxon>
        <taxon>Caerostris</taxon>
    </lineage>
</organism>
<evidence type="ECO:0008006" key="3">
    <source>
        <dbReference type="Google" id="ProtNLM"/>
    </source>
</evidence>
<dbReference type="EMBL" id="BPLR01015603">
    <property type="protein sequence ID" value="GIY77311.1"/>
    <property type="molecule type" value="Genomic_DNA"/>
</dbReference>
<evidence type="ECO:0000313" key="1">
    <source>
        <dbReference type="EMBL" id="GIY77311.1"/>
    </source>
</evidence>
<sequence length="119" mass="13786">MKLKCLAITLLRSQSLEFDTILPDNPQEYDNLQPPKHRGTMGMIQIHIFAHPYSIFMHGHNLAGQGWGKPKPHMLSLSEVFLQIGQCKPTSCYTPEVLYLNRFKIEWLKPKFSTFEINN</sequence>
<gene>
    <name evidence="1" type="ORF">CEXT_477491</name>
</gene>
<protein>
    <recommendedName>
        <fullName evidence="3">Galectin</fullName>
    </recommendedName>
</protein>
<evidence type="ECO:0000313" key="2">
    <source>
        <dbReference type="Proteomes" id="UP001054945"/>
    </source>
</evidence>
<keyword evidence="2" id="KW-1185">Reference proteome</keyword>
<dbReference type="Proteomes" id="UP001054945">
    <property type="component" value="Unassembled WGS sequence"/>
</dbReference>
<accession>A0AAV4W5T7</accession>